<feature type="signal peptide" evidence="3">
    <location>
        <begin position="1"/>
        <end position="22"/>
    </location>
</feature>
<dbReference type="InterPro" id="IPR051407">
    <property type="entry name" value="Bact_OM_lipoprot/Surf_antigen"/>
</dbReference>
<dbReference type="GO" id="GO:0019867">
    <property type="term" value="C:outer membrane"/>
    <property type="evidence" value="ECO:0007669"/>
    <property type="project" value="InterPro"/>
</dbReference>
<dbReference type="Proteomes" id="UP000305760">
    <property type="component" value="Unassembled WGS sequence"/>
</dbReference>
<keyword evidence="3" id="KW-0732">Signal</keyword>
<sequence>MKALAVSSLALALAFAAGSANANDYYDANRGYDDDYGYESGYAGDQGPAYDLARVVSVDPIVEPGQPVNRQECWREPAPSYARDYRQDPRYDRYQRRPSGGGAVLGAIVGGVLGNSVGNGDGRQAATVAGAVIGGAIGHNIERNGQRRDAYGYRDDRYYGHNAGYGQAEVQRCRVVTDYRREERVVGYRVAYEYAGRTYQTVTDYHPGSEIRVRVDVTPEG</sequence>
<gene>
    <name evidence="5" type="ORF">E1B00_10005</name>
</gene>
<dbReference type="AlphaFoldDB" id="A0A5C4RRL1"/>
<organism evidence="5 6">
    <name type="scientific">Arenimonas terrae</name>
    <dbReference type="NCBI Taxonomy" id="2546226"/>
    <lineage>
        <taxon>Bacteria</taxon>
        <taxon>Pseudomonadati</taxon>
        <taxon>Pseudomonadota</taxon>
        <taxon>Gammaproteobacteria</taxon>
        <taxon>Lysobacterales</taxon>
        <taxon>Lysobacteraceae</taxon>
        <taxon>Arenimonas</taxon>
    </lineage>
</organism>
<dbReference type="OrthoDB" id="9132795at2"/>
<comment type="caution">
    <text evidence="5">The sequence shown here is derived from an EMBL/GenBank/DDBJ whole genome shotgun (WGS) entry which is preliminary data.</text>
</comment>
<proteinExistence type="predicted"/>
<feature type="chain" id="PRO_5022951120" evidence="3">
    <location>
        <begin position="23"/>
        <end position="221"/>
    </location>
</feature>
<evidence type="ECO:0000259" key="4">
    <source>
        <dbReference type="Pfam" id="PF05433"/>
    </source>
</evidence>
<evidence type="ECO:0000256" key="3">
    <source>
        <dbReference type="SAM" id="SignalP"/>
    </source>
</evidence>
<name>A0A5C4RRL1_9GAMM</name>
<evidence type="ECO:0000256" key="2">
    <source>
        <dbReference type="ARBA" id="ARBA00023136"/>
    </source>
</evidence>
<dbReference type="EMBL" id="SMDR01000002">
    <property type="protein sequence ID" value="TNJ33668.1"/>
    <property type="molecule type" value="Genomic_DNA"/>
</dbReference>
<accession>A0A5C4RRL1</accession>
<evidence type="ECO:0000313" key="6">
    <source>
        <dbReference type="Proteomes" id="UP000305760"/>
    </source>
</evidence>
<dbReference type="InterPro" id="IPR008816">
    <property type="entry name" value="Gly_zipper_2TM_dom"/>
</dbReference>
<keyword evidence="2" id="KW-0472">Membrane</keyword>
<evidence type="ECO:0000313" key="5">
    <source>
        <dbReference type="EMBL" id="TNJ33668.1"/>
    </source>
</evidence>
<dbReference type="PANTHER" id="PTHR35603">
    <property type="match status" value="1"/>
</dbReference>
<dbReference type="RefSeq" id="WP_139448309.1">
    <property type="nucleotide sequence ID" value="NZ_SMDR01000002.1"/>
</dbReference>
<protein>
    <submittedName>
        <fullName evidence="5">Glycine zipper 2TM domain-containing protein</fullName>
    </submittedName>
</protein>
<reference evidence="5 6" key="1">
    <citation type="submission" date="2019-03" db="EMBL/GenBank/DDBJ databases">
        <title>Arenimonas daejeonensis sp. nov., isolated from compost.</title>
        <authorList>
            <person name="Jeon C.O."/>
        </authorList>
    </citation>
    <scope>NUCLEOTIDE SEQUENCE [LARGE SCALE GENOMIC DNA]</scope>
    <source>
        <strain evidence="5 6">R29</strain>
    </source>
</reference>
<evidence type="ECO:0000256" key="1">
    <source>
        <dbReference type="ARBA" id="ARBA00004370"/>
    </source>
</evidence>
<dbReference type="Pfam" id="PF05433">
    <property type="entry name" value="Rick_17kDa_Anti"/>
    <property type="match status" value="1"/>
</dbReference>
<dbReference type="PANTHER" id="PTHR35603:SF2">
    <property type="entry name" value="OUTER MEMBRANE LIPOPROTEIN"/>
    <property type="match status" value="1"/>
</dbReference>
<feature type="domain" description="Glycine zipper 2TM" evidence="4">
    <location>
        <begin position="101"/>
        <end position="142"/>
    </location>
</feature>
<comment type="subcellular location">
    <subcellularLocation>
        <location evidence="1">Membrane</location>
    </subcellularLocation>
</comment>
<keyword evidence="6" id="KW-1185">Reference proteome</keyword>